<gene>
    <name evidence="3" type="ORF">CfE428DRAFT_2863</name>
</gene>
<evidence type="ECO:0000313" key="3">
    <source>
        <dbReference type="EMBL" id="EDY19687.1"/>
    </source>
</evidence>
<accession>B4D1S5</accession>
<dbReference type="Pfam" id="PF06812">
    <property type="entry name" value="ImpA_N"/>
    <property type="match status" value="1"/>
</dbReference>
<dbReference type="NCBIfam" id="TIGR03363">
    <property type="entry name" value="VI_chp_8"/>
    <property type="match status" value="1"/>
</dbReference>
<dbReference type="PANTHER" id="PTHR37951">
    <property type="entry name" value="CYTOPLASMIC PROTEIN-RELATED"/>
    <property type="match status" value="1"/>
</dbReference>
<name>B4D1S5_9BACT</name>
<dbReference type="InterPro" id="IPR017740">
    <property type="entry name" value="TssA-like"/>
</dbReference>
<dbReference type="InParanoid" id="B4D1S5"/>
<dbReference type="EMBL" id="ABVL01000007">
    <property type="protein sequence ID" value="EDY19687.1"/>
    <property type="molecule type" value="Genomic_DNA"/>
</dbReference>
<feature type="domain" description="ImpA N-terminal" evidence="2">
    <location>
        <begin position="7"/>
        <end position="135"/>
    </location>
</feature>
<organism evidence="3 4">
    <name type="scientific">Chthoniobacter flavus Ellin428</name>
    <dbReference type="NCBI Taxonomy" id="497964"/>
    <lineage>
        <taxon>Bacteria</taxon>
        <taxon>Pseudomonadati</taxon>
        <taxon>Verrucomicrobiota</taxon>
        <taxon>Spartobacteria</taxon>
        <taxon>Chthoniobacterales</taxon>
        <taxon>Chthoniobacteraceae</taxon>
        <taxon>Chthoniobacter</taxon>
    </lineage>
</organism>
<proteinExistence type="predicted"/>
<dbReference type="PANTHER" id="PTHR37951:SF1">
    <property type="entry name" value="TYPE VI SECRETION SYSTEM COMPONENT TSSA1"/>
    <property type="match status" value="1"/>
</dbReference>
<dbReference type="InterPro" id="IPR010657">
    <property type="entry name" value="ImpA_N"/>
</dbReference>
<dbReference type="AlphaFoldDB" id="B4D1S5"/>
<reference evidence="3 4" key="1">
    <citation type="journal article" date="2011" name="J. Bacteriol.">
        <title>Genome sequence of Chthoniobacter flavus Ellin428, an aerobic heterotrophic soil bacterium.</title>
        <authorList>
            <person name="Kant R."/>
            <person name="van Passel M.W."/>
            <person name="Palva A."/>
            <person name="Lucas S."/>
            <person name="Lapidus A."/>
            <person name="Glavina Del Rio T."/>
            <person name="Dalin E."/>
            <person name="Tice H."/>
            <person name="Bruce D."/>
            <person name="Goodwin L."/>
            <person name="Pitluck S."/>
            <person name="Larimer F.W."/>
            <person name="Land M.L."/>
            <person name="Hauser L."/>
            <person name="Sangwan P."/>
            <person name="de Vos W.M."/>
            <person name="Janssen P.H."/>
            <person name="Smidt H."/>
        </authorList>
    </citation>
    <scope>NUCLEOTIDE SEQUENCE [LARGE SCALE GENOMIC DNA]</scope>
    <source>
        <strain evidence="3 4">Ellin428</strain>
    </source>
</reference>
<evidence type="ECO:0000259" key="2">
    <source>
        <dbReference type="Pfam" id="PF06812"/>
    </source>
</evidence>
<evidence type="ECO:0000256" key="1">
    <source>
        <dbReference type="SAM" id="MobiDB-lite"/>
    </source>
</evidence>
<dbReference type="Proteomes" id="UP000005824">
    <property type="component" value="Unassembled WGS sequence"/>
</dbReference>
<feature type="region of interest" description="Disordered" evidence="1">
    <location>
        <begin position="269"/>
        <end position="290"/>
    </location>
</feature>
<sequence>MDIEPLLQPVSADAPCGEDLSYDAGFNELETLAKGKEAQQFSGSENPEWAVAAEEPDWRVVRDKSAELFARSKDLRLAVLLTLALLKLEGLAGLRDGLTLLQRLLREQWDGVYPRLDPDDNNDPTERVNIVAGLAKPLATFGDPMRFIERIRVAPLTNSVQMGRYSLADITQVGLPPGSSSTPPTQAQVEAAFRDTNVDDLVAVSSATLACKSTLADIDNALMEYVGAGNAVNFDELNYVLDEVQSTLAPYLPRDESADLDSLLSEVQGSDASGAPAAGQRRGGGGAFSGEIQSRDDVVRIIDQICEYYRVTEPGHPVPLLLRRAQRLVDKDFMALMEDLMPESLGPLGNIIGLRRDDVPMPMEEAPPSE</sequence>
<dbReference type="eggNOG" id="COG3515">
    <property type="taxonomic scope" value="Bacteria"/>
</dbReference>
<dbReference type="RefSeq" id="WP_006980188.1">
    <property type="nucleotide sequence ID" value="NZ_ABVL01000007.1"/>
</dbReference>
<protein>
    <submittedName>
        <fullName evidence="3">Type VI secretion-associated protein, ImpA family</fullName>
    </submittedName>
</protein>
<keyword evidence="4" id="KW-1185">Reference proteome</keyword>
<dbReference type="STRING" id="497964.CfE428DRAFT_2863"/>
<comment type="caution">
    <text evidence="3">The sequence shown here is derived from an EMBL/GenBank/DDBJ whole genome shotgun (WGS) entry which is preliminary data.</text>
</comment>
<evidence type="ECO:0000313" key="4">
    <source>
        <dbReference type="Proteomes" id="UP000005824"/>
    </source>
</evidence>